<accession>A0A2N5X3X8</accession>
<sequence>MAKALPLKGIRVVNFGWVWAGPVTGQTLAFLGAEVLKVESQARVDMTRNLPPYAEGEPGFNRSLSNHACWAGNGSVSLNLKEPEGRQLALDLIATADVVIENFGPGVMENMGFGYAELCKVKKDVVLCSMPGAGLYGPMKNVRTYGLSLTSITGLDSLVGYKGGTPVPVENAYSDPFVGIFSAFAILAALNHRDNSGQGQHVDFSQQEAIMQMIGPDYMDYELNGRVAGPKGNEHPVAAAAPHGVFPCAGDDRWISIAVPSETEWQSLQVAMGKPCWADAPEFSTLVQRVENIDALHRRLAEWTAASDDFQLAEELQAHGVAAAPVLNIADLLDNPHYRERGTYVEVTHPLGFSETIYGAYVKTSRTEADVKPGPWLGQDNERVFKDILGMDAERYASLVDAKVIY</sequence>
<dbReference type="InterPro" id="IPR050483">
    <property type="entry name" value="CoA-transferase_III_domain"/>
</dbReference>
<evidence type="ECO:0008006" key="4">
    <source>
        <dbReference type="Google" id="ProtNLM"/>
    </source>
</evidence>
<protein>
    <recommendedName>
        <fullName evidence="4">CoA transferase</fullName>
    </recommendedName>
</protein>
<dbReference type="PANTHER" id="PTHR48207:SF3">
    <property type="entry name" value="SUCCINATE--HYDROXYMETHYLGLUTARATE COA-TRANSFERASE"/>
    <property type="match status" value="1"/>
</dbReference>
<dbReference type="Gene3D" id="3.40.50.10540">
    <property type="entry name" value="Crotonobetainyl-coa:carnitine coa-transferase, domain 1"/>
    <property type="match status" value="1"/>
</dbReference>
<dbReference type="InterPro" id="IPR044855">
    <property type="entry name" value="CoA-Trfase_III_dom3_sf"/>
</dbReference>
<dbReference type="InterPro" id="IPR003673">
    <property type="entry name" value="CoA-Trfase_fam_III"/>
</dbReference>
<dbReference type="Gene3D" id="3.30.1540.10">
    <property type="entry name" value="formyl-coa transferase, domain 3"/>
    <property type="match status" value="1"/>
</dbReference>
<dbReference type="SUPFAM" id="SSF89796">
    <property type="entry name" value="CoA-transferase family III (CaiB/BaiF)"/>
    <property type="match status" value="1"/>
</dbReference>
<dbReference type="Proteomes" id="UP000235005">
    <property type="component" value="Unassembled WGS sequence"/>
</dbReference>
<keyword evidence="1" id="KW-0808">Transferase</keyword>
<comment type="caution">
    <text evidence="2">The sequence shown here is derived from an EMBL/GenBank/DDBJ whole genome shotgun (WGS) entry which is preliminary data.</text>
</comment>
<dbReference type="GO" id="GO:0008410">
    <property type="term" value="F:CoA-transferase activity"/>
    <property type="evidence" value="ECO:0007669"/>
    <property type="project" value="TreeGrafter"/>
</dbReference>
<gene>
    <name evidence="2" type="ORF">C0039_09045</name>
</gene>
<dbReference type="InterPro" id="IPR023606">
    <property type="entry name" value="CoA-Trfase_III_dom_1_sf"/>
</dbReference>
<dbReference type="PANTHER" id="PTHR48207">
    <property type="entry name" value="SUCCINATE--HYDROXYMETHYLGLUTARATE COA-TRANSFERASE"/>
    <property type="match status" value="1"/>
</dbReference>
<dbReference type="EMBL" id="PKUS01000008">
    <property type="protein sequence ID" value="PLW69198.1"/>
    <property type="molecule type" value="Genomic_DNA"/>
</dbReference>
<keyword evidence="3" id="KW-1185">Reference proteome</keyword>
<evidence type="ECO:0000313" key="2">
    <source>
        <dbReference type="EMBL" id="PLW69198.1"/>
    </source>
</evidence>
<proteinExistence type="predicted"/>
<organism evidence="2 3">
    <name type="scientific">Pseudohalioglobus lutimaris</name>
    <dbReference type="NCBI Taxonomy" id="1737061"/>
    <lineage>
        <taxon>Bacteria</taxon>
        <taxon>Pseudomonadati</taxon>
        <taxon>Pseudomonadota</taxon>
        <taxon>Gammaproteobacteria</taxon>
        <taxon>Cellvibrionales</taxon>
        <taxon>Halieaceae</taxon>
        <taxon>Pseudohalioglobus</taxon>
    </lineage>
</organism>
<dbReference type="OrthoDB" id="9058532at2"/>
<dbReference type="Pfam" id="PF02515">
    <property type="entry name" value="CoA_transf_3"/>
    <property type="match status" value="1"/>
</dbReference>
<evidence type="ECO:0000313" key="3">
    <source>
        <dbReference type="Proteomes" id="UP000235005"/>
    </source>
</evidence>
<name>A0A2N5X3X8_9GAMM</name>
<reference evidence="2 3" key="1">
    <citation type="submission" date="2018-01" db="EMBL/GenBank/DDBJ databases">
        <title>The draft genome sequence of Halioglobus lutimaris HF004.</title>
        <authorList>
            <person name="Du Z.-J."/>
            <person name="Shi M.-J."/>
        </authorList>
    </citation>
    <scope>NUCLEOTIDE SEQUENCE [LARGE SCALE GENOMIC DNA]</scope>
    <source>
        <strain evidence="2 3">HF004</strain>
    </source>
</reference>
<dbReference type="RefSeq" id="WP_101517887.1">
    <property type="nucleotide sequence ID" value="NZ_PKUS01000008.1"/>
</dbReference>
<evidence type="ECO:0000256" key="1">
    <source>
        <dbReference type="ARBA" id="ARBA00022679"/>
    </source>
</evidence>
<dbReference type="AlphaFoldDB" id="A0A2N5X3X8"/>